<evidence type="ECO:0000313" key="3">
    <source>
        <dbReference type="Proteomes" id="UP000607653"/>
    </source>
</evidence>
<accession>A0A822ZD37</accession>
<dbReference type="EMBL" id="DUZY01000005">
    <property type="protein sequence ID" value="DAD41399.1"/>
    <property type="molecule type" value="Genomic_DNA"/>
</dbReference>
<protein>
    <submittedName>
        <fullName evidence="2">Uncharacterized protein</fullName>
    </submittedName>
</protein>
<feature type="region of interest" description="Disordered" evidence="1">
    <location>
        <begin position="19"/>
        <end position="39"/>
    </location>
</feature>
<gene>
    <name evidence="2" type="ORF">HUJ06_015722</name>
</gene>
<sequence length="39" mass="4506">MFGGSQALPKDMNLLFPSSFKHRKELQSKRREANMISPK</sequence>
<comment type="caution">
    <text evidence="2">The sequence shown here is derived from an EMBL/GenBank/DDBJ whole genome shotgun (WGS) entry which is preliminary data.</text>
</comment>
<evidence type="ECO:0000256" key="1">
    <source>
        <dbReference type="SAM" id="MobiDB-lite"/>
    </source>
</evidence>
<proteinExistence type="predicted"/>
<organism evidence="2 3">
    <name type="scientific">Nelumbo nucifera</name>
    <name type="common">Sacred lotus</name>
    <dbReference type="NCBI Taxonomy" id="4432"/>
    <lineage>
        <taxon>Eukaryota</taxon>
        <taxon>Viridiplantae</taxon>
        <taxon>Streptophyta</taxon>
        <taxon>Embryophyta</taxon>
        <taxon>Tracheophyta</taxon>
        <taxon>Spermatophyta</taxon>
        <taxon>Magnoliopsida</taxon>
        <taxon>Proteales</taxon>
        <taxon>Nelumbonaceae</taxon>
        <taxon>Nelumbo</taxon>
    </lineage>
</organism>
<dbReference type="AlphaFoldDB" id="A0A822ZD37"/>
<reference evidence="2 3" key="1">
    <citation type="journal article" date="2020" name="Mol. Biol. Evol.">
        <title>Distinct Expression and Methylation Patterns for Genes with Different Fates following a Single Whole-Genome Duplication in Flowering Plants.</title>
        <authorList>
            <person name="Shi T."/>
            <person name="Rahmani R.S."/>
            <person name="Gugger P.F."/>
            <person name="Wang M."/>
            <person name="Li H."/>
            <person name="Zhang Y."/>
            <person name="Li Z."/>
            <person name="Wang Q."/>
            <person name="Van de Peer Y."/>
            <person name="Marchal K."/>
            <person name="Chen J."/>
        </authorList>
    </citation>
    <scope>NUCLEOTIDE SEQUENCE [LARGE SCALE GENOMIC DNA]</scope>
    <source>
        <tissue evidence="2">Leaf</tissue>
    </source>
</reference>
<evidence type="ECO:0000313" key="2">
    <source>
        <dbReference type="EMBL" id="DAD41399.1"/>
    </source>
</evidence>
<name>A0A822ZD37_NELNU</name>
<keyword evidence="3" id="KW-1185">Reference proteome</keyword>
<dbReference type="Proteomes" id="UP000607653">
    <property type="component" value="Unassembled WGS sequence"/>
</dbReference>